<evidence type="ECO:0000256" key="1">
    <source>
        <dbReference type="SAM" id="Phobius"/>
    </source>
</evidence>
<keyword evidence="1" id="KW-0812">Transmembrane</keyword>
<dbReference type="OrthoDB" id="205914at2157"/>
<protein>
    <submittedName>
        <fullName evidence="2">Uncharacterized protein</fullName>
    </submittedName>
</protein>
<accession>A0A6B0VRA5</accession>
<dbReference type="EMBL" id="WUYX01000069">
    <property type="protein sequence ID" value="MXV64190.1"/>
    <property type="molecule type" value="Genomic_DNA"/>
</dbReference>
<organism evidence="2 3">
    <name type="scientific">Natronorubrum halalkaliphilum</name>
    <dbReference type="NCBI Taxonomy" id="2691917"/>
    <lineage>
        <taxon>Archaea</taxon>
        <taxon>Methanobacteriati</taxon>
        <taxon>Methanobacteriota</taxon>
        <taxon>Stenosarchaea group</taxon>
        <taxon>Halobacteria</taxon>
        <taxon>Halobacteriales</taxon>
        <taxon>Natrialbaceae</taxon>
        <taxon>Natronorubrum</taxon>
    </lineage>
</organism>
<feature type="transmembrane region" description="Helical" evidence="1">
    <location>
        <begin position="51"/>
        <end position="72"/>
    </location>
</feature>
<keyword evidence="3" id="KW-1185">Reference proteome</keyword>
<evidence type="ECO:0000313" key="3">
    <source>
        <dbReference type="Proteomes" id="UP000434101"/>
    </source>
</evidence>
<sequence>MIALVAGLAFVALGVAGIQYAPAIVAAQHRQGMAPFEDREGENTAIDAADRIRVTKGTGVVFVVVGFALLVYGSGVL</sequence>
<dbReference type="AlphaFoldDB" id="A0A6B0VRA5"/>
<reference evidence="2 3" key="1">
    <citation type="submission" date="2020-01" db="EMBL/GenBank/DDBJ databases">
        <title>Natronorubrum sp. JWXQ-INN 674 isolated from Inner Mongolia Autonomous Region of China.</title>
        <authorList>
            <person name="Xue Q."/>
        </authorList>
    </citation>
    <scope>NUCLEOTIDE SEQUENCE [LARGE SCALE GENOMIC DNA]</scope>
    <source>
        <strain evidence="2 3">JWXQ-INN-674</strain>
    </source>
</reference>
<dbReference type="Proteomes" id="UP000434101">
    <property type="component" value="Unassembled WGS sequence"/>
</dbReference>
<gene>
    <name evidence="2" type="ORF">GS429_19390</name>
</gene>
<name>A0A6B0VRA5_9EURY</name>
<proteinExistence type="predicted"/>
<dbReference type="RefSeq" id="WP_160067244.1">
    <property type="nucleotide sequence ID" value="NZ_WUYX01000069.1"/>
</dbReference>
<comment type="caution">
    <text evidence="2">The sequence shown here is derived from an EMBL/GenBank/DDBJ whole genome shotgun (WGS) entry which is preliminary data.</text>
</comment>
<keyword evidence="1" id="KW-1133">Transmembrane helix</keyword>
<keyword evidence="1" id="KW-0472">Membrane</keyword>
<evidence type="ECO:0000313" key="2">
    <source>
        <dbReference type="EMBL" id="MXV64190.1"/>
    </source>
</evidence>